<evidence type="ECO:0008006" key="3">
    <source>
        <dbReference type="Google" id="ProtNLM"/>
    </source>
</evidence>
<dbReference type="Pfam" id="PF11950">
    <property type="entry name" value="DUF3467"/>
    <property type="match status" value="1"/>
</dbReference>
<keyword evidence="2" id="KW-1185">Reference proteome</keyword>
<name>A0A1W1VU18_9FIRM</name>
<protein>
    <recommendedName>
        <fullName evidence="3">DUF3467 domain-containing protein</fullName>
    </recommendedName>
</protein>
<dbReference type="EMBL" id="LT838272">
    <property type="protein sequence ID" value="SMB96857.1"/>
    <property type="molecule type" value="Genomic_DNA"/>
</dbReference>
<accession>A0A1W1VU18</accession>
<dbReference type="STRING" id="698762.SAMN00808754_1693"/>
<reference evidence="1 2" key="1">
    <citation type="submission" date="2017-04" db="EMBL/GenBank/DDBJ databases">
        <authorList>
            <person name="Afonso C.L."/>
            <person name="Miller P.J."/>
            <person name="Scott M.A."/>
            <person name="Spackman E."/>
            <person name="Goraichik I."/>
            <person name="Dimitrov K.M."/>
            <person name="Suarez D.L."/>
            <person name="Swayne D.E."/>
        </authorList>
    </citation>
    <scope>NUCLEOTIDE SEQUENCE [LARGE SCALE GENOMIC DNA]</scope>
    <source>
        <strain evidence="1 2">ToBE</strain>
    </source>
</reference>
<dbReference type="InterPro" id="IPR021857">
    <property type="entry name" value="DUF3467"/>
</dbReference>
<evidence type="ECO:0000313" key="1">
    <source>
        <dbReference type="EMBL" id="SMB96857.1"/>
    </source>
</evidence>
<gene>
    <name evidence="1" type="ORF">SAMN00808754_1693</name>
</gene>
<evidence type="ECO:0000313" key="2">
    <source>
        <dbReference type="Proteomes" id="UP000192569"/>
    </source>
</evidence>
<organism evidence="1 2">
    <name type="scientific">Thermanaeromonas toyohensis ToBE</name>
    <dbReference type="NCBI Taxonomy" id="698762"/>
    <lineage>
        <taxon>Bacteria</taxon>
        <taxon>Bacillati</taxon>
        <taxon>Bacillota</taxon>
        <taxon>Clostridia</taxon>
        <taxon>Neomoorellales</taxon>
        <taxon>Neomoorellaceae</taxon>
        <taxon>Thermanaeromonas</taxon>
    </lineage>
</organism>
<dbReference type="AlphaFoldDB" id="A0A1W1VU18"/>
<dbReference type="RefSeq" id="WP_084665303.1">
    <property type="nucleotide sequence ID" value="NZ_LT838272.1"/>
</dbReference>
<proteinExistence type="predicted"/>
<sequence length="85" mass="9336">MGTVNIYANRFMVFNETSDFVIKFGVAFPENKEVAWNAIVYLSPSTAKELAIVLSQAVAEYEKELQTDIPVSSSTDSGADDNVLQ</sequence>
<dbReference type="Proteomes" id="UP000192569">
    <property type="component" value="Chromosome I"/>
</dbReference>